<comment type="subunit">
    <text evidence="7">Monomer.</text>
</comment>
<dbReference type="InterPro" id="IPR036043">
    <property type="entry name" value="Phosphoglycerate_kinase_sf"/>
</dbReference>
<dbReference type="Pfam" id="PF00162">
    <property type="entry name" value="PGK"/>
    <property type="match status" value="1"/>
</dbReference>
<dbReference type="PANTHER" id="PTHR11406:SF23">
    <property type="entry name" value="PHOSPHOGLYCERATE KINASE 1, CHLOROPLASTIC-RELATED"/>
    <property type="match status" value="1"/>
</dbReference>
<feature type="binding site" evidence="7">
    <location>
        <position position="29"/>
    </location>
    <ligand>
        <name>substrate</name>
    </ligand>
</feature>
<protein>
    <recommendedName>
        <fullName evidence="2 7">Phosphoglycerate kinase</fullName>
        <ecNumber evidence="2 7">2.7.2.3</ecNumber>
    </recommendedName>
</protein>
<comment type="caution">
    <text evidence="7">Lacks conserved residue(s) required for the propagation of feature annotation.</text>
</comment>
<evidence type="ECO:0000256" key="6">
    <source>
        <dbReference type="ARBA" id="ARBA00022840"/>
    </source>
</evidence>
<evidence type="ECO:0000256" key="2">
    <source>
        <dbReference type="ARBA" id="ARBA00013061"/>
    </source>
</evidence>
<keyword evidence="7" id="KW-0963">Cytoplasm</keyword>
<dbReference type="InterPro" id="IPR001576">
    <property type="entry name" value="Phosphoglycerate_kinase"/>
</dbReference>
<reference evidence="11 12" key="1">
    <citation type="journal article" date="2016" name="Nat. Commun.">
        <title>Thousands of microbial genomes shed light on interconnected biogeochemical processes in an aquifer system.</title>
        <authorList>
            <person name="Anantharaman K."/>
            <person name="Brown C.T."/>
            <person name="Hug L.A."/>
            <person name="Sharon I."/>
            <person name="Castelle C.J."/>
            <person name="Probst A.J."/>
            <person name="Thomas B.C."/>
            <person name="Singh A."/>
            <person name="Wilkins M.J."/>
            <person name="Karaoz U."/>
            <person name="Brodie E.L."/>
            <person name="Williams K.H."/>
            <person name="Hubbard S.S."/>
            <person name="Banfield J.F."/>
        </authorList>
    </citation>
    <scope>NUCLEOTIDE SEQUENCE [LARGE SCALE GENOMIC DNA]</scope>
</reference>
<dbReference type="EMBL" id="MHLC01000004">
    <property type="protein sequence ID" value="OGZ01781.1"/>
    <property type="molecule type" value="Genomic_DNA"/>
</dbReference>
<evidence type="ECO:0000256" key="1">
    <source>
        <dbReference type="ARBA" id="ARBA00000642"/>
    </source>
</evidence>
<dbReference type="Proteomes" id="UP000178495">
    <property type="component" value="Unassembled WGS sequence"/>
</dbReference>
<dbReference type="GO" id="GO:0005829">
    <property type="term" value="C:cytosol"/>
    <property type="evidence" value="ECO:0007669"/>
    <property type="project" value="TreeGrafter"/>
</dbReference>
<comment type="catalytic activity">
    <reaction evidence="1 7 10">
        <text>(2R)-3-phosphoglycerate + ATP = (2R)-3-phospho-glyceroyl phosphate + ADP</text>
        <dbReference type="Rhea" id="RHEA:14801"/>
        <dbReference type="ChEBI" id="CHEBI:30616"/>
        <dbReference type="ChEBI" id="CHEBI:57604"/>
        <dbReference type="ChEBI" id="CHEBI:58272"/>
        <dbReference type="ChEBI" id="CHEBI:456216"/>
        <dbReference type="EC" id="2.7.2.3"/>
    </reaction>
</comment>
<dbReference type="GO" id="GO:0006094">
    <property type="term" value="P:gluconeogenesis"/>
    <property type="evidence" value="ECO:0007669"/>
    <property type="project" value="TreeGrafter"/>
</dbReference>
<evidence type="ECO:0000256" key="5">
    <source>
        <dbReference type="ARBA" id="ARBA00022777"/>
    </source>
</evidence>
<evidence type="ECO:0000313" key="12">
    <source>
        <dbReference type="Proteomes" id="UP000178495"/>
    </source>
</evidence>
<proteinExistence type="inferred from homology"/>
<dbReference type="GO" id="GO:0004618">
    <property type="term" value="F:phosphoglycerate kinase activity"/>
    <property type="evidence" value="ECO:0007669"/>
    <property type="project" value="UniProtKB-UniRule"/>
</dbReference>
<dbReference type="InterPro" id="IPR015824">
    <property type="entry name" value="Phosphoglycerate_kinase_N"/>
</dbReference>
<feature type="binding site" evidence="7">
    <location>
        <position position="153"/>
    </location>
    <ligand>
        <name>substrate</name>
    </ligand>
</feature>
<feature type="binding site" evidence="7">
    <location>
        <begin position="330"/>
        <end position="333"/>
    </location>
    <ligand>
        <name>ATP</name>
        <dbReference type="ChEBI" id="CHEBI:30616"/>
    </ligand>
</feature>
<comment type="caution">
    <text evidence="11">The sequence shown here is derived from an EMBL/GenBank/DDBJ whole genome shotgun (WGS) entry which is preliminary data.</text>
</comment>
<dbReference type="HAMAP" id="MF_00145">
    <property type="entry name" value="Phosphoglyc_kinase"/>
    <property type="match status" value="1"/>
</dbReference>
<evidence type="ECO:0000256" key="10">
    <source>
        <dbReference type="RuleBase" id="RU000532"/>
    </source>
</evidence>
<organism evidence="11 12">
    <name type="scientific">Candidatus Liptonbacteria bacterium RIFCSPLOWO2_01_FULL_56_20</name>
    <dbReference type="NCBI Taxonomy" id="1798652"/>
    <lineage>
        <taxon>Bacteria</taxon>
        <taxon>Candidatus Liptoniibacteriota</taxon>
    </lineage>
</organism>
<dbReference type="PIRSF" id="PIRSF000724">
    <property type="entry name" value="Pgk"/>
    <property type="match status" value="1"/>
</dbReference>
<dbReference type="EC" id="2.7.2.3" evidence="2 7"/>
<dbReference type="GO" id="GO:0005524">
    <property type="term" value="F:ATP binding"/>
    <property type="evidence" value="ECO:0007669"/>
    <property type="project" value="UniProtKB-KW"/>
</dbReference>
<feature type="binding site" evidence="7 8">
    <location>
        <begin position="52"/>
        <end position="55"/>
    </location>
    <ligand>
        <name>substrate</name>
    </ligand>
</feature>
<evidence type="ECO:0000256" key="4">
    <source>
        <dbReference type="ARBA" id="ARBA00022741"/>
    </source>
</evidence>
<keyword evidence="3 7" id="KW-0808">Transferase</keyword>
<feature type="binding site" evidence="7 8">
    <location>
        <begin position="21"/>
        <end position="23"/>
    </location>
    <ligand>
        <name>substrate</name>
    </ligand>
</feature>
<dbReference type="UniPathway" id="UPA00109">
    <property type="reaction ID" value="UER00185"/>
</dbReference>
<evidence type="ECO:0000256" key="9">
    <source>
        <dbReference type="PIRSR" id="PIRSR000724-2"/>
    </source>
</evidence>
<feature type="binding site" evidence="7 9">
    <location>
        <position position="203"/>
    </location>
    <ligand>
        <name>ATP</name>
        <dbReference type="ChEBI" id="CHEBI:30616"/>
    </ligand>
</feature>
<comment type="similarity">
    <text evidence="7 10">Belongs to the phosphoglycerate kinase family.</text>
</comment>
<evidence type="ECO:0000256" key="7">
    <source>
        <dbReference type="HAMAP-Rule" id="MF_00145"/>
    </source>
</evidence>
<dbReference type="GO" id="GO:0006096">
    <property type="term" value="P:glycolytic process"/>
    <property type="evidence" value="ECO:0007669"/>
    <property type="project" value="UniProtKB-UniRule"/>
</dbReference>
<dbReference type="PANTHER" id="PTHR11406">
    <property type="entry name" value="PHOSPHOGLYCERATE KINASE"/>
    <property type="match status" value="1"/>
</dbReference>
<accession>A0A1G2CMB1</accession>
<comment type="subcellular location">
    <subcellularLocation>
        <location evidence="7">Cytoplasm</location>
    </subcellularLocation>
</comment>
<keyword evidence="4 7" id="KW-0547">Nucleotide-binding</keyword>
<feature type="binding site" evidence="8">
    <location>
        <position position="29"/>
    </location>
    <ligand>
        <name>(2R)-3-phosphoglycerate</name>
        <dbReference type="ChEBI" id="CHEBI:58272"/>
    </ligand>
</feature>
<dbReference type="PRINTS" id="PR00477">
    <property type="entry name" value="PHGLYCKINASE"/>
</dbReference>
<evidence type="ECO:0000256" key="8">
    <source>
        <dbReference type="PIRSR" id="PIRSR000724-1"/>
    </source>
</evidence>
<feature type="binding site" evidence="8">
    <location>
        <position position="153"/>
    </location>
    <ligand>
        <name>(2R)-3-phosphoglycerate</name>
        <dbReference type="ChEBI" id="CHEBI:58272"/>
    </ligand>
</feature>
<dbReference type="SUPFAM" id="SSF53748">
    <property type="entry name" value="Phosphoglycerate kinase"/>
    <property type="match status" value="1"/>
</dbReference>
<gene>
    <name evidence="7" type="primary">pgk</name>
    <name evidence="11" type="ORF">A3A43_00050</name>
</gene>
<feature type="binding site" evidence="7">
    <location>
        <position position="120"/>
    </location>
    <ligand>
        <name>substrate</name>
    </ligand>
</feature>
<keyword evidence="6 7" id="KW-0067">ATP-binding</keyword>
<dbReference type="Gene3D" id="3.40.50.1260">
    <property type="entry name" value="Phosphoglycerate kinase, N-terminal domain"/>
    <property type="match status" value="3"/>
</dbReference>
<feature type="binding site" evidence="8">
    <location>
        <position position="120"/>
    </location>
    <ligand>
        <name>(2R)-3-phosphoglycerate</name>
        <dbReference type="ChEBI" id="CHEBI:58272"/>
    </ligand>
</feature>
<keyword evidence="7" id="KW-0324">Glycolysis</keyword>
<comment type="pathway">
    <text evidence="7">Carbohydrate degradation; glycolysis; pyruvate from D-glyceraldehyde 3-phosphate: step 2/5.</text>
</comment>
<name>A0A1G2CMB1_9BACT</name>
<keyword evidence="5 7" id="KW-0418">Kinase</keyword>
<dbReference type="GO" id="GO:0043531">
    <property type="term" value="F:ADP binding"/>
    <property type="evidence" value="ECO:0007669"/>
    <property type="project" value="TreeGrafter"/>
</dbReference>
<dbReference type="AlphaFoldDB" id="A0A1G2CMB1"/>
<evidence type="ECO:0000313" key="11">
    <source>
        <dbReference type="EMBL" id="OGZ01781.1"/>
    </source>
</evidence>
<evidence type="ECO:0000256" key="3">
    <source>
        <dbReference type="ARBA" id="ARBA00022679"/>
    </source>
</evidence>
<sequence length="382" mass="43098">MRYVSKENSRALHGTALLRLDFNTEDEWRMTATLPTIKLLLRRGATVVIVSHRGRPSGVKIAGGQPVKFEKKLSLKRDAMRLARLLRRKIRFIPHFRFKEIRRKTAQAPRGSVFLLENLRFLRGEDANDPRLARELASLADFYVNDAFAVSHRDDASVDAITKFLPSYGGMGFEREIRFLSHALTQPKHPLVIILGGGKAHDKLGVLRYFRAKADWFLLGGAAANTLHFVRGMNVGRSLIDRERSDLKMLKAVSRYENLILPSDWITRRNAILDIGPRTIREFEKRIRQARTIIWSGPLGLAEEPRFAKGSLAVAWAIAANRRAFSIAGGGETVMFLKKYRLDKKFSFISTGGGAMLDFLAGEKLPGISALHRTRAARGKKR</sequence>
<feature type="binding site" evidence="7 9">
    <location>
        <position position="303"/>
    </location>
    <ligand>
        <name>ATP</name>
        <dbReference type="ChEBI" id="CHEBI:30616"/>
    </ligand>
</feature>
<dbReference type="STRING" id="1798652.A3A43_00050"/>